<dbReference type="OrthoDB" id="20821at2759"/>
<feature type="region of interest" description="Disordered" evidence="1">
    <location>
        <begin position="55"/>
        <end position="79"/>
    </location>
</feature>
<accession>A0A197JM46</accession>
<reference evidence="2 3" key="1">
    <citation type="submission" date="2016-05" db="EMBL/GenBank/DDBJ databases">
        <title>Genome sequencing reveals origins of a unique bacterial endosymbiosis in the earliest lineages of terrestrial Fungi.</title>
        <authorList>
            <consortium name="DOE Joint Genome Institute"/>
            <person name="Uehling J."/>
            <person name="Gryganskyi A."/>
            <person name="Hameed K."/>
            <person name="Tschaplinski T."/>
            <person name="Misztal P."/>
            <person name="Wu S."/>
            <person name="Desiro A."/>
            <person name="Vande Pol N."/>
            <person name="Du Z.-Y."/>
            <person name="Zienkiewicz A."/>
            <person name="Zienkiewicz K."/>
            <person name="Morin E."/>
            <person name="Tisserant E."/>
            <person name="Splivallo R."/>
            <person name="Hainaut M."/>
            <person name="Henrissat B."/>
            <person name="Ohm R."/>
            <person name="Kuo A."/>
            <person name="Yan J."/>
            <person name="Lipzen A."/>
            <person name="Nolan M."/>
            <person name="Labutti K."/>
            <person name="Barry K."/>
            <person name="Goldstein A."/>
            <person name="Labbe J."/>
            <person name="Schadt C."/>
            <person name="Tuskan G."/>
            <person name="Grigoriev I."/>
            <person name="Martin F."/>
            <person name="Vilgalys R."/>
            <person name="Bonito G."/>
        </authorList>
    </citation>
    <scope>NUCLEOTIDE SEQUENCE [LARGE SCALE GENOMIC DNA]</scope>
    <source>
        <strain evidence="2 3">AG-77</strain>
    </source>
</reference>
<sequence length="212" mass="22809">MSEQQPPTYDDAADSKPAAMIEVVLTIPNTTISQVTSATSEKKFIGTGELKVYSTSNIPSEGPSSSPASAGGKEATKGHHHTTFMTLETNDTPTGSYKSLVTHPLMPSSTGQKTGDYTWRFSVPGSGYLEVQVPETTPASDIAALENLLTDRIVYTNQYQLRHQLALVDDVGQIYGVLDKDDVEVEDDDNVSLSENAKSPVVVEAIEEPDES</sequence>
<dbReference type="EMBL" id="KV442068">
    <property type="protein sequence ID" value="OAQ26317.1"/>
    <property type="molecule type" value="Genomic_DNA"/>
</dbReference>
<dbReference type="Proteomes" id="UP000078512">
    <property type="component" value="Unassembled WGS sequence"/>
</dbReference>
<feature type="non-terminal residue" evidence="2">
    <location>
        <position position="212"/>
    </location>
</feature>
<evidence type="ECO:0000256" key="1">
    <source>
        <dbReference type="SAM" id="MobiDB-lite"/>
    </source>
</evidence>
<feature type="compositionally biased region" description="Low complexity" evidence="1">
    <location>
        <begin position="59"/>
        <end position="73"/>
    </location>
</feature>
<name>A0A197JM46_9FUNG</name>
<proteinExistence type="predicted"/>
<gene>
    <name evidence="2" type="ORF">K457DRAFT_22261</name>
</gene>
<protein>
    <submittedName>
        <fullName evidence="2">Uncharacterized protein</fullName>
    </submittedName>
</protein>
<dbReference type="AlphaFoldDB" id="A0A197JM46"/>
<evidence type="ECO:0000313" key="2">
    <source>
        <dbReference type="EMBL" id="OAQ26317.1"/>
    </source>
</evidence>
<organism evidence="2 3">
    <name type="scientific">Linnemannia elongata AG-77</name>
    <dbReference type="NCBI Taxonomy" id="1314771"/>
    <lineage>
        <taxon>Eukaryota</taxon>
        <taxon>Fungi</taxon>
        <taxon>Fungi incertae sedis</taxon>
        <taxon>Mucoromycota</taxon>
        <taxon>Mortierellomycotina</taxon>
        <taxon>Mortierellomycetes</taxon>
        <taxon>Mortierellales</taxon>
        <taxon>Mortierellaceae</taxon>
        <taxon>Linnemannia</taxon>
    </lineage>
</organism>
<evidence type="ECO:0000313" key="3">
    <source>
        <dbReference type="Proteomes" id="UP000078512"/>
    </source>
</evidence>
<keyword evidence="3" id="KW-1185">Reference proteome</keyword>